<feature type="region of interest" description="Disordered" evidence="2">
    <location>
        <begin position="265"/>
        <end position="302"/>
    </location>
</feature>
<dbReference type="Pfam" id="PF00385">
    <property type="entry name" value="Chromo"/>
    <property type="match status" value="1"/>
</dbReference>
<dbReference type="Pfam" id="PF24626">
    <property type="entry name" value="SH3_Tf2-1"/>
    <property type="match status" value="1"/>
</dbReference>
<comment type="caution">
    <text evidence="4">The sequence shown here is derived from an EMBL/GenBank/DDBJ whole genome shotgun (WGS) entry which is preliminary data.</text>
</comment>
<dbReference type="Proteomes" id="UP001274896">
    <property type="component" value="Unassembled WGS sequence"/>
</dbReference>
<sequence>MQTAEALFLHVFRNFGLPEDVSNGQAERLNQEIGRFLRSYCSREQQQWSEFLPWAEYAQNSLIHSSTGLTPFQCVLGYQPPLFLWSGEPSDVPAVEEWYQRSQEVWERAHVRLQRAVRSQRIQADRRRRPHPSYQVGQWVWLSTRNLRLKLPCRKLNPRFIGPFEIIRQVTPVVYRLRLPAAYRICPTFHVSLLKPAYPSAEGAPDGGEPPPPLDIEGSPAYRVRALLDSRRVRSRIQYLVDWEGYGVEERSWVDAVDILDPSLTEDFHRDHPNKPAPRPRGRPRRGTPGGVPRGGGSVTTHARDALNSFNARFEAQNDITARKTISPPEDQVLCLTMADVRKTLCRVKPRKAAGSNNIPGRVLRECAEQLADVFTDIFSISLSSAIIPTCLKTTTIIPVPKKSSVSCLNDFRPIALKPIIMKCFERLVMRHIKNLLPPSLDPMQFAYRPNRSMDDTIITTLHLSLTHLDVIQDGAADGSHGVLSTTNSLDEYTDTVLSYIYFCEDSIIPSCTRVSYNNDKPWFTAKLRWLRSEKEAAFRSGDKGKYKEAKHRFSEEVRRAKNRACLLQDFSHRPSPQKTKITGLNDYRPVALTSVVMKSFEHLVLSYLKDITDPLLDPLWFTYSANRSVDDAVNMALHFIFQHLDSPGSYARILFVDFSSAFNTIVPALLRDKLFQLNVPDSMRSWITDILTDSRQFMRLGTHVSDFQHTSTGSPQGSVLSLLLFSLYTNGCTSGHQFV</sequence>
<dbReference type="Gene3D" id="3.30.420.10">
    <property type="entry name" value="Ribonuclease H-like superfamily/Ribonuclease H"/>
    <property type="match status" value="1"/>
</dbReference>
<dbReference type="InterPro" id="IPR000477">
    <property type="entry name" value="RT_dom"/>
</dbReference>
<organism evidence="4 5">
    <name type="scientific">Hemibagrus guttatus</name>
    <dbReference type="NCBI Taxonomy" id="175788"/>
    <lineage>
        <taxon>Eukaryota</taxon>
        <taxon>Metazoa</taxon>
        <taxon>Chordata</taxon>
        <taxon>Craniata</taxon>
        <taxon>Vertebrata</taxon>
        <taxon>Euteleostomi</taxon>
        <taxon>Actinopterygii</taxon>
        <taxon>Neopterygii</taxon>
        <taxon>Teleostei</taxon>
        <taxon>Ostariophysi</taxon>
        <taxon>Siluriformes</taxon>
        <taxon>Bagridae</taxon>
        <taxon>Hemibagrus</taxon>
    </lineage>
</organism>
<dbReference type="Pfam" id="PF00078">
    <property type="entry name" value="RVT_1"/>
    <property type="match status" value="1"/>
</dbReference>
<dbReference type="InterPro" id="IPR023780">
    <property type="entry name" value="Chromo_domain"/>
</dbReference>
<proteinExistence type="predicted"/>
<dbReference type="InterPro" id="IPR056924">
    <property type="entry name" value="SH3_Tf2-1"/>
</dbReference>
<dbReference type="InterPro" id="IPR016197">
    <property type="entry name" value="Chromo-like_dom_sf"/>
</dbReference>
<dbReference type="PANTHER" id="PTHR47510">
    <property type="entry name" value="REVERSE TRANSCRIPTASE DOMAIN-CONTAINING PROTEIN"/>
    <property type="match status" value="1"/>
</dbReference>
<evidence type="ECO:0000313" key="4">
    <source>
        <dbReference type="EMBL" id="KAK3509262.1"/>
    </source>
</evidence>
<reference evidence="4" key="1">
    <citation type="submission" date="2023-06" db="EMBL/GenBank/DDBJ databases">
        <title>Male Hemibagrus guttatus genome.</title>
        <authorList>
            <person name="Bian C."/>
        </authorList>
    </citation>
    <scope>NUCLEOTIDE SEQUENCE</scope>
    <source>
        <strain evidence="4">Male_cb2023</strain>
        <tissue evidence="4">Muscle</tissue>
    </source>
</reference>
<evidence type="ECO:0000313" key="5">
    <source>
        <dbReference type="Proteomes" id="UP001274896"/>
    </source>
</evidence>
<dbReference type="InterPro" id="IPR000953">
    <property type="entry name" value="Chromo/chromo_shadow_dom"/>
</dbReference>
<dbReference type="GO" id="GO:0005634">
    <property type="term" value="C:nucleus"/>
    <property type="evidence" value="ECO:0007669"/>
    <property type="project" value="UniProtKB-SubCell"/>
</dbReference>
<protein>
    <recommendedName>
        <fullName evidence="3">Chromo domain-containing protein</fullName>
    </recommendedName>
</protein>
<evidence type="ECO:0000256" key="2">
    <source>
        <dbReference type="SAM" id="MobiDB-lite"/>
    </source>
</evidence>
<gene>
    <name evidence="4" type="ORF">QTP70_027038</name>
</gene>
<comment type="subcellular location">
    <subcellularLocation>
        <location evidence="1">Nucleus</location>
    </subcellularLocation>
</comment>
<dbReference type="SUPFAM" id="SSF53098">
    <property type="entry name" value="Ribonuclease H-like"/>
    <property type="match status" value="1"/>
</dbReference>
<dbReference type="GO" id="GO:0003676">
    <property type="term" value="F:nucleic acid binding"/>
    <property type="evidence" value="ECO:0007669"/>
    <property type="project" value="InterPro"/>
</dbReference>
<dbReference type="PANTHER" id="PTHR47510:SF3">
    <property type="entry name" value="ENDO_EXONUCLEASE_PHOSPHATASE DOMAIN-CONTAINING PROTEIN"/>
    <property type="match status" value="1"/>
</dbReference>
<dbReference type="GO" id="GO:0006259">
    <property type="term" value="P:DNA metabolic process"/>
    <property type="evidence" value="ECO:0007669"/>
    <property type="project" value="UniProtKB-ARBA"/>
</dbReference>
<name>A0AAE0PWE7_9TELE</name>
<dbReference type="EMBL" id="JAUCMX010000027">
    <property type="protein sequence ID" value="KAK3509262.1"/>
    <property type="molecule type" value="Genomic_DNA"/>
</dbReference>
<dbReference type="SMART" id="SM00298">
    <property type="entry name" value="CHROMO"/>
    <property type="match status" value="1"/>
</dbReference>
<evidence type="ECO:0000259" key="3">
    <source>
        <dbReference type="PROSITE" id="PS50013"/>
    </source>
</evidence>
<evidence type="ECO:0000256" key="1">
    <source>
        <dbReference type="ARBA" id="ARBA00004123"/>
    </source>
</evidence>
<dbReference type="SUPFAM" id="SSF54160">
    <property type="entry name" value="Chromo domain-like"/>
    <property type="match status" value="1"/>
</dbReference>
<dbReference type="InterPro" id="IPR012337">
    <property type="entry name" value="RNaseH-like_sf"/>
</dbReference>
<dbReference type="SUPFAM" id="SSF56672">
    <property type="entry name" value="DNA/RNA polymerases"/>
    <property type="match status" value="1"/>
</dbReference>
<feature type="domain" description="Chromo" evidence="3">
    <location>
        <begin position="222"/>
        <end position="280"/>
    </location>
</feature>
<dbReference type="InterPro" id="IPR043502">
    <property type="entry name" value="DNA/RNA_pol_sf"/>
</dbReference>
<accession>A0AAE0PWE7</accession>
<dbReference type="InterPro" id="IPR036397">
    <property type="entry name" value="RNaseH_sf"/>
</dbReference>
<keyword evidence="5" id="KW-1185">Reference proteome</keyword>
<dbReference type="Gene3D" id="2.40.50.40">
    <property type="match status" value="1"/>
</dbReference>
<dbReference type="AlphaFoldDB" id="A0AAE0PWE7"/>
<feature type="compositionally biased region" description="Gly residues" evidence="2">
    <location>
        <begin position="288"/>
        <end position="298"/>
    </location>
</feature>
<dbReference type="PROSITE" id="PS50013">
    <property type="entry name" value="CHROMO_2"/>
    <property type="match status" value="1"/>
</dbReference>